<organism evidence="4 5">
    <name type="scientific">Kribbella yunnanensis</name>
    <dbReference type="NCBI Taxonomy" id="190194"/>
    <lineage>
        <taxon>Bacteria</taxon>
        <taxon>Bacillati</taxon>
        <taxon>Actinomycetota</taxon>
        <taxon>Actinomycetes</taxon>
        <taxon>Propionibacteriales</taxon>
        <taxon>Kribbellaceae</taxon>
        <taxon>Kribbella</taxon>
    </lineage>
</organism>
<dbReference type="EMBL" id="BAAANF010000002">
    <property type="protein sequence ID" value="GAA1664498.1"/>
    <property type="molecule type" value="Genomic_DNA"/>
</dbReference>
<proteinExistence type="predicted"/>
<dbReference type="InterPro" id="IPR051400">
    <property type="entry name" value="HAD-like_hydrolase"/>
</dbReference>
<gene>
    <name evidence="4" type="ORF">GCM10009745_02860</name>
</gene>
<dbReference type="InterPro" id="IPR006439">
    <property type="entry name" value="HAD-SF_hydro_IA"/>
</dbReference>
<dbReference type="PRINTS" id="PR00413">
    <property type="entry name" value="HADHALOGNASE"/>
</dbReference>
<evidence type="ECO:0000256" key="2">
    <source>
        <dbReference type="ARBA" id="ARBA00022801"/>
    </source>
</evidence>
<dbReference type="PANTHER" id="PTHR46470:SF4">
    <property type="entry name" value="5-AMINO-6-(5-PHOSPHO-D-RIBITYLAMINO)URACIL PHOSPHATASE YIGB"/>
    <property type="match status" value="1"/>
</dbReference>
<protein>
    <submittedName>
        <fullName evidence="4">HAD family hydrolase</fullName>
    </submittedName>
</protein>
<comment type="cofactor">
    <cofactor evidence="1">
        <name>Mg(2+)</name>
        <dbReference type="ChEBI" id="CHEBI:18420"/>
    </cofactor>
</comment>
<accession>A0ABN2G308</accession>
<dbReference type="InterPro" id="IPR036412">
    <property type="entry name" value="HAD-like_sf"/>
</dbReference>
<dbReference type="NCBIfam" id="TIGR01509">
    <property type="entry name" value="HAD-SF-IA-v3"/>
    <property type="match status" value="1"/>
</dbReference>
<dbReference type="Pfam" id="PF00702">
    <property type="entry name" value="Hydrolase"/>
    <property type="match status" value="1"/>
</dbReference>
<dbReference type="NCBIfam" id="TIGR01549">
    <property type="entry name" value="HAD-SF-IA-v1"/>
    <property type="match status" value="1"/>
</dbReference>
<evidence type="ECO:0000313" key="4">
    <source>
        <dbReference type="EMBL" id="GAA1664498.1"/>
    </source>
</evidence>
<dbReference type="SUPFAM" id="SSF56784">
    <property type="entry name" value="HAD-like"/>
    <property type="match status" value="1"/>
</dbReference>
<comment type="caution">
    <text evidence="4">The sequence shown here is derived from an EMBL/GenBank/DDBJ whole genome shotgun (WGS) entry which is preliminary data.</text>
</comment>
<dbReference type="Gene3D" id="1.20.120.1600">
    <property type="match status" value="1"/>
</dbReference>
<reference evidence="5" key="1">
    <citation type="journal article" date="2019" name="Int. J. Syst. Evol. Microbiol.">
        <title>The Global Catalogue of Microorganisms (GCM) 10K type strain sequencing project: providing services to taxonomists for standard genome sequencing and annotation.</title>
        <authorList>
            <consortium name="The Broad Institute Genomics Platform"/>
            <consortium name="The Broad Institute Genome Sequencing Center for Infectious Disease"/>
            <person name="Wu L."/>
            <person name="Ma J."/>
        </authorList>
    </citation>
    <scope>NUCLEOTIDE SEQUENCE [LARGE SCALE GENOMIC DNA]</scope>
    <source>
        <strain evidence="5">JCM 14307</strain>
    </source>
</reference>
<dbReference type="SFLD" id="SFLDS00003">
    <property type="entry name" value="Haloacid_Dehalogenase"/>
    <property type="match status" value="1"/>
</dbReference>
<dbReference type="Proteomes" id="UP001500280">
    <property type="component" value="Unassembled WGS sequence"/>
</dbReference>
<keyword evidence="3" id="KW-0460">Magnesium</keyword>
<keyword evidence="5" id="KW-1185">Reference proteome</keyword>
<dbReference type="Gene3D" id="3.40.50.1000">
    <property type="entry name" value="HAD superfamily/HAD-like"/>
    <property type="match status" value="1"/>
</dbReference>
<dbReference type="PANTHER" id="PTHR46470">
    <property type="entry name" value="N-ACYLNEURAMINATE-9-PHOSPHATASE"/>
    <property type="match status" value="1"/>
</dbReference>
<dbReference type="RefSeq" id="WP_344144267.1">
    <property type="nucleotide sequence ID" value="NZ_BAAANF010000002.1"/>
</dbReference>
<keyword evidence="2 4" id="KW-0378">Hydrolase</keyword>
<sequence length="253" mass="27983">MKAVIFDLDNTLFDHTGSADAAVRAWIPELGGTPSDALLADWFAIEDRNFNRWLTGELTHQGQRRARLHDFLPLLGHPVPPTESAQDDLFARFLDLYRTNWSAYPDARPALEVAHSNNWRVGVLTNGSTQQQNAKLEAIGLADLVHVVCTSESLGVSKPNPQSYLKTCALLGTHPTETLMIGDNPDLDVAGAQAAGLTAHHLNRPAGALLTDLLPRTWRQKDEIAEVLRPLPDEDWATDRELIDQAVIDPHER</sequence>
<dbReference type="GO" id="GO:0016787">
    <property type="term" value="F:hydrolase activity"/>
    <property type="evidence" value="ECO:0007669"/>
    <property type="project" value="UniProtKB-KW"/>
</dbReference>
<evidence type="ECO:0000256" key="3">
    <source>
        <dbReference type="ARBA" id="ARBA00022842"/>
    </source>
</evidence>
<evidence type="ECO:0000256" key="1">
    <source>
        <dbReference type="ARBA" id="ARBA00001946"/>
    </source>
</evidence>
<name>A0ABN2G308_9ACTN</name>
<evidence type="ECO:0000313" key="5">
    <source>
        <dbReference type="Proteomes" id="UP001500280"/>
    </source>
</evidence>
<dbReference type="InterPro" id="IPR023214">
    <property type="entry name" value="HAD_sf"/>
</dbReference>
<dbReference type="SFLD" id="SFLDG01129">
    <property type="entry name" value="C1.5:_HAD__Beta-PGM__Phosphata"/>
    <property type="match status" value="1"/>
</dbReference>